<dbReference type="SUPFAM" id="SSF54862">
    <property type="entry name" value="4Fe-4S ferredoxins"/>
    <property type="match status" value="1"/>
</dbReference>
<evidence type="ECO:0000256" key="2">
    <source>
        <dbReference type="ARBA" id="ARBA00022485"/>
    </source>
</evidence>
<gene>
    <name evidence="8" type="ORF">DENOEST_3266</name>
</gene>
<dbReference type="EMBL" id="LR778301">
    <property type="protein sequence ID" value="CAB1370420.1"/>
    <property type="molecule type" value="Genomic_DNA"/>
</dbReference>
<keyword evidence="6" id="KW-0411">Iron-sulfur</keyword>
<dbReference type="Pfam" id="PF12801">
    <property type="entry name" value="Fer4_5"/>
    <property type="match status" value="2"/>
</dbReference>
<organism evidence="8 9">
    <name type="scientific">Denitratisoma oestradiolicum</name>
    <dbReference type="NCBI Taxonomy" id="311182"/>
    <lineage>
        <taxon>Bacteria</taxon>
        <taxon>Pseudomonadati</taxon>
        <taxon>Pseudomonadota</taxon>
        <taxon>Betaproteobacteria</taxon>
        <taxon>Nitrosomonadales</taxon>
        <taxon>Sterolibacteriaceae</taxon>
        <taxon>Denitratisoma</taxon>
    </lineage>
</organism>
<accession>A0A6S6Y4W4</accession>
<evidence type="ECO:0000256" key="4">
    <source>
        <dbReference type="ARBA" id="ARBA00022982"/>
    </source>
</evidence>
<protein>
    <submittedName>
        <fullName evidence="8">4Fe-4S binding protein</fullName>
    </submittedName>
</protein>
<keyword evidence="2" id="KW-0004">4Fe-4S</keyword>
<feature type="domain" description="4Fe-4S ferredoxin-type" evidence="7">
    <location>
        <begin position="204"/>
        <end position="236"/>
    </location>
</feature>
<dbReference type="PANTHER" id="PTHR30176:SF3">
    <property type="entry name" value="FERREDOXIN-TYPE PROTEIN NAPH"/>
    <property type="match status" value="1"/>
</dbReference>
<dbReference type="AlphaFoldDB" id="A0A6S6Y4W4"/>
<sequence length="341" mass="37964">MNYRVIPIHPAPSSSTAVERKKQAWRLLAQMAFFTVFVLTPLFDVFRYDLTRGHAYFLGMEWHLGIDALLSGQVDALSAAFNILLRLFVPIAAIAVLVIGISWKWGRLYCGWLCPHFSVVETVNRLMIVATGKPSLWERRPLPGRQADGNLRQPDRRAWALVLPLALGFALVWAVVLLSYLMPPLEMYPRLFSLSLQRYEAIFIGAATLVLSLEFLLARHLFCKYACAVGMFQSLAWMGNRQALVVGVDRSRLAECADCLQGEGSACEAACPMRLKPRSIKRLMFACTQCSQCISACATVQQDNPRGSLLAWVQDEAASQLEGGFKAPRSTRMDTSATSRG</sequence>
<evidence type="ECO:0000256" key="3">
    <source>
        <dbReference type="ARBA" id="ARBA00022723"/>
    </source>
</evidence>
<proteinExistence type="predicted"/>
<evidence type="ECO:0000256" key="5">
    <source>
        <dbReference type="ARBA" id="ARBA00023004"/>
    </source>
</evidence>
<dbReference type="GO" id="GO:0051539">
    <property type="term" value="F:4 iron, 4 sulfur cluster binding"/>
    <property type="evidence" value="ECO:0007669"/>
    <property type="project" value="UniProtKB-KW"/>
</dbReference>
<keyword evidence="1" id="KW-0813">Transport</keyword>
<evidence type="ECO:0000313" key="8">
    <source>
        <dbReference type="EMBL" id="CAB1370420.1"/>
    </source>
</evidence>
<keyword evidence="4" id="KW-0249">Electron transport</keyword>
<dbReference type="Proteomes" id="UP000515733">
    <property type="component" value="Chromosome"/>
</dbReference>
<dbReference type="InterPro" id="IPR051684">
    <property type="entry name" value="Electron_Trans/Redox"/>
</dbReference>
<keyword evidence="3" id="KW-0479">Metal-binding</keyword>
<feature type="domain" description="4Fe-4S ferredoxin-type" evidence="7">
    <location>
        <begin position="91"/>
        <end position="127"/>
    </location>
</feature>
<dbReference type="GO" id="GO:0005886">
    <property type="term" value="C:plasma membrane"/>
    <property type="evidence" value="ECO:0007669"/>
    <property type="project" value="TreeGrafter"/>
</dbReference>
<dbReference type="OrthoDB" id="9784262at2"/>
<dbReference type="InterPro" id="IPR017896">
    <property type="entry name" value="4Fe4S_Fe-S-bd"/>
</dbReference>
<dbReference type="GO" id="GO:0046872">
    <property type="term" value="F:metal ion binding"/>
    <property type="evidence" value="ECO:0007669"/>
    <property type="project" value="UniProtKB-KW"/>
</dbReference>
<keyword evidence="9" id="KW-1185">Reference proteome</keyword>
<evidence type="ECO:0000256" key="1">
    <source>
        <dbReference type="ARBA" id="ARBA00022448"/>
    </source>
</evidence>
<dbReference type="KEGG" id="doe:DENOEST_3266"/>
<dbReference type="PANTHER" id="PTHR30176">
    <property type="entry name" value="FERREDOXIN-TYPE PROTEIN NAPH"/>
    <property type="match status" value="1"/>
</dbReference>
<dbReference type="RefSeq" id="WP_145771494.1">
    <property type="nucleotide sequence ID" value="NZ_LR778301.1"/>
</dbReference>
<evidence type="ECO:0000256" key="6">
    <source>
        <dbReference type="ARBA" id="ARBA00023014"/>
    </source>
</evidence>
<keyword evidence="5" id="KW-0408">Iron</keyword>
<evidence type="ECO:0000313" key="9">
    <source>
        <dbReference type="Proteomes" id="UP000515733"/>
    </source>
</evidence>
<reference evidence="8 9" key="1">
    <citation type="submission" date="2020-03" db="EMBL/GenBank/DDBJ databases">
        <authorList>
            <consortium name="Genoscope - CEA"/>
            <person name="William W."/>
        </authorList>
    </citation>
    <scope>NUCLEOTIDE SEQUENCE [LARGE SCALE GENOMIC DNA]</scope>
    <source>
        <strain evidence="9">DSM 16959</strain>
    </source>
</reference>
<evidence type="ECO:0000259" key="7">
    <source>
        <dbReference type="Pfam" id="PF12801"/>
    </source>
</evidence>
<name>A0A6S6Y4W4_9PROT</name>